<reference evidence="3" key="2">
    <citation type="submission" date="2015-01" db="EMBL/GenBank/DDBJ databases">
        <title>Evolutionary Origins and Diversification of the Mycorrhizal Mutualists.</title>
        <authorList>
            <consortium name="DOE Joint Genome Institute"/>
            <consortium name="Mycorrhizal Genomics Consortium"/>
            <person name="Kohler A."/>
            <person name="Kuo A."/>
            <person name="Nagy L.G."/>
            <person name="Floudas D."/>
            <person name="Copeland A."/>
            <person name="Barry K.W."/>
            <person name="Cichocki N."/>
            <person name="Veneault-Fourrey C."/>
            <person name="LaButti K."/>
            <person name="Lindquist E.A."/>
            <person name="Lipzen A."/>
            <person name="Lundell T."/>
            <person name="Morin E."/>
            <person name="Murat C."/>
            <person name="Riley R."/>
            <person name="Ohm R."/>
            <person name="Sun H."/>
            <person name="Tunlid A."/>
            <person name="Henrissat B."/>
            <person name="Grigoriev I.V."/>
            <person name="Hibbett D.S."/>
            <person name="Martin F."/>
        </authorList>
    </citation>
    <scope>NUCLEOTIDE SEQUENCE [LARGE SCALE GENOMIC DNA]</scope>
    <source>
        <strain evidence="3">Ve08.2h10</strain>
    </source>
</reference>
<evidence type="ECO:0000313" key="2">
    <source>
        <dbReference type="EMBL" id="KIK74291.1"/>
    </source>
</evidence>
<gene>
    <name evidence="2" type="ORF">PAXRUDRAFT_20025</name>
</gene>
<protein>
    <submittedName>
        <fullName evidence="2">Uncharacterized protein</fullName>
    </submittedName>
</protein>
<feature type="compositionally biased region" description="Low complexity" evidence="1">
    <location>
        <begin position="25"/>
        <end position="36"/>
    </location>
</feature>
<name>A0A0D0CTE8_9AGAM</name>
<dbReference type="HOGENOM" id="CLU_2278366_0_0_1"/>
<evidence type="ECO:0000313" key="3">
    <source>
        <dbReference type="Proteomes" id="UP000054538"/>
    </source>
</evidence>
<sequence length="112" mass="12168">MVTDEDAETTPHQSSLLTPPPPSSPTQAPSALPSSSMDDAKNEHCYLCLDGGKTYIAAYDAHTLFVMYALWSWLRVAVLSEGVTWISLAPSAMKLQIGITAAKWDRHLPHTG</sequence>
<dbReference type="Proteomes" id="UP000054538">
    <property type="component" value="Unassembled WGS sequence"/>
</dbReference>
<feature type="region of interest" description="Disordered" evidence="1">
    <location>
        <begin position="1"/>
        <end position="38"/>
    </location>
</feature>
<accession>A0A0D0CTE8</accession>
<dbReference type="EMBL" id="KN828994">
    <property type="protein sequence ID" value="KIK74291.1"/>
    <property type="molecule type" value="Genomic_DNA"/>
</dbReference>
<proteinExistence type="predicted"/>
<organism evidence="2 3">
    <name type="scientific">Paxillus rubicundulus Ve08.2h10</name>
    <dbReference type="NCBI Taxonomy" id="930991"/>
    <lineage>
        <taxon>Eukaryota</taxon>
        <taxon>Fungi</taxon>
        <taxon>Dikarya</taxon>
        <taxon>Basidiomycota</taxon>
        <taxon>Agaricomycotina</taxon>
        <taxon>Agaricomycetes</taxon>
        <taxon>Agaricomycetidae</taxon>
        <taxon>Boletales</taxon>
        <taxon>Paxilineae</taxon>
        <taxon>Paxillaceae</taxon>
        <taxon>Paxillus</taxon>
    </lineage>
</organism>
<reference evidence="2 3" key="1">
    <citation type="submission" date="2014-04" db="EMBL/GenBank/DDBJ databases">
        <authorList>
            <consortium name="DOE Joint Genome Institute"/>
            <person name="Kuo A."/>
            <person name="Kohler A."/>
            <person name="Jargeat P."/>
            <person name="Nagy L.G."/>
            <person name="Floudas D."/>
            <person name="Copeland A."/>
            <person name="Barry K.W."/>
            <person name="Cichocki N."/>
            <person name="Veneault-Fourrey C."/>
            <person name="LaButti K."/>
            <person name="Lindquist E.A."/>
            <person name="Lipzen A."/>
            <person name="Lundell T."/>
            <person name="Morin E."/>
            <person name="Murat C."/>
            <person name="Sun H."/>
            <person name="Tunlid A."/>
            <person name="Henrissat B."/>
            <person name="Grigoriev I.V."/>
            <person name="Hibbett D.S."/>
            <person name="Martin F."/>
            <person name="Nordberg H.P."/>
            <person name="Cantor M.N."/>
            <person name="Hua S.X."/>
        </authorList>
    </citation>
    <scope>NUCLEOTIDE SEQUENCE [LARGE SCALE GENOMIC DNA]</scope>
    <source>
        <strain evidence="2 3">Ve08.2h10</strain>
    </source>
</reference>
<dbReference type="AlphaFoldDB" id="A0A0D0CTE8"/>
<dbReference type="InParanoid" id="A0A0D0CTE8"/>
<keyword evidence="3" id="KW-1185">Reference proteome</keyword>
<evidence type="ECO:0000256" key="1">
    <source>
        <dbReference type="SAM" id="MobiDB-lite"/>
    </source>
</evidence>